<dbReference type="SUPFAM" id="SSF56784">
    <property type="entry name" value="HAD-like"/>
    <property type="match status" value="1"/>
</dbReference>
<evidence type="ECO:0000313" key="1">
    <source>
        <dbReference type="EMBL" id="QHT26471.1"/>
    </source>
</evidence>
<name>A0A6C0ECV8_9ZZZZ</name>
<dbReference type="InterPro" id="IPR023214">
    <property type="entry name" value="HAD_sf"/>
</dbReference>
<evidence type="ECO:0008006" key="2">
    <source>
        <dbReference type="Google" id="ProtNLM"/>
    </source>
</evidence>
<sequence length="258" mass="28954">MAASVPVVVDDTKRVVVLDFDQTITTCHSQGLPLNPYNRIDMDGNGFLICYLTGLLVSFDFDSIPTTVLDVTNKDEVYDKVVAAYTKHYATAFATESYDSFRDICTVLQALREKGYKIYIASNAVETQIDRYLRTIPWNGLTVRDLFDGIKGAKDIPFGTYLTNGDKIPMLNAILAEVGTTKDNLFFIDDSITYCINAICNGYLFSLNVYANQLAQTSMALKEIHAGRFASLRIGERVQVREYDFMYFGTHFTLLSVP</sequence>
<protein>
    <recommendedName>
        <fullName evidence="2">FCP1 homology domain-containing protein</fullName>
    </recommendedName>
</protein>
<proteinExistence type="predicted"/>
<dbReference type="Gene3D" id="3.40.50.1000">
    <property type="entry name" value="HAD superfamily/HAD-like"/>
    <property type="match status" value="1"/>
</dbReference>
<dbReference type="AlphaFoldDB" id="A0A6C0ECV8"/>
<dbReference type="EMBL" id="MN739791">
    <property type="protein sequence ID" value="QHT26471.1"/>
    <property type="molecule type" value="Genomic_DNA"/>
</dbReference>
<accession>A0A6C0ECV8</accession>
<dbReference type="Pfam" id="PF13419">
    <property type="entry name" value="HAD_2"/>
    <property type="match status" value="1"/>
</dbReference>
<reference evidence="1" key="1">
    <citation type="journal article" date="2020" name="Nature">
        <title>Giant virus diversity and host interactions through global metagenomics.</title>
        <authorList>
            <person name="Schulz F."/>
            <person name="Roux S."/>
            <person name="Paez-Espino D."/>
            <person name="Jungbluth S."/>
            <person name="Walsh D.A."/>
            <person name="Denef V.J."/>
            <person name="McMahon K.D."/>
            <person name="Konstantinidis K.T."/>
            <person name="Eloe-Fadrosh E.A."/>
            <person name="Kyrpides N.C."/>
            <person name="Woyke T."/>
        </authorList>
    </citation>
    <scope>NUCLEOTIDE SEQUENCE</scope>
    <source>
        <strain evidence="1">GVMAG-M-3300023179-27</strain>
    </source>
</reference>
<organism evidence="1">
    <name type="scientific">viral metagenome</name>
    <dbReference type="NCBI Taxonomy" id="1070528"/>
    <lineage>
        <taxon>unclassified sequences</taxon>
        <taxon>metagenomes</taxon>
        <taxon>organismal metagenomes</taxon>
    </lineage>
</organism>
<dbReference type="InterPro" id="IPR041492">
    <property type="entry name" value="HAD_2"/>
</dbReference>
<dbReference type="InterPro" id="IPR036412">
    <property type="entry name" value="HAD-like_sf"/>
</dbReference>